<dbReference type="GO" id="GO:0004591">
    <property type="term" value="F:oxoglutarate dehydrogenase (succinyl-transferring) activity"/>
    <property type="evidence" value="ECO:0007669"/>
    <property type="project" value="EnsemblFungi"/>
</dbReference>
<keyword evidence="2" id="KW-0496">Mitochondrion</keyword>
<organism evidence="4 5">
    <name type="scientific">Naumovozyma dairenensis (strain ATCC 10597 / BCRC 20456 / CBS 421 / NBRC 0211 / NRRL Y-12639)</name>
    <name type="common">Saccharomyces dairenensis</name>
    <dbReference type="NCBI Taxonomy" id="1071378"/>
    <lineage>
        <taxon>Eukaryota</taxon>
        <taxon>Fungi</taxon>
        <taxon>Dikarya</taxon>
        <taxon>Ascomycota</taxon>
        <taxon>Saccharomycotina</taxon>
        <taxon>Saccharomycetes</taxon>
        <taxon>Saccharomycetales</taxon>
        <taxon>Saccharomycetaceae</taxon>
        <taxon>Naumovozyma</taxon>
    </lineage>
</organism>
<dbReference type="InterPro" id="IPR020373">
    <property type="entry name" value="Kgd4/YMR-31"/>
</dbReference>
<accession>G0W7A0</accession>
<proteinExistence type="inferred from homology"/>
<gene>
    <name evidence="4" type="primary">NDAI0B06300</name>
    <name evidence="4" type="ordered locus">NDAI_0B06300</name>
</gene>
<dbReference type="GO" id="GO:0005761">
    <property type="term" value="C:mitochondrial ribosome"/>
    <property type="evidence" value="ECO:0007669"/>
    <property type="project" value="EnsemblFungi"/>
</dbReference>
<dbReference type="RefSeq" id="XP_003668904.1">
    <property type="nucleotide sequence ID" value="XM_003668856.1"/>
</dbReference>
<dbReference type="HOGENOM" id="CLU_1981974_0_0_1"/>
<comment type="similarity">
    <text evidence="3">Belongs to the alpha-ketoglutarate dehydrogenase component 4 family.</text>
</comment>
<dbReference type="GO" id="GO:0003735">
    <property type="term" value="F:structural constituent of ribosome"/>
    <property type="evidence" value="ECO:0007669"/>
    <property type="project" value="EnsemblFungi"/>
</dbReference>
<evidence type="ECO:0000313" key="5">
    <source>
        <dbReference type="Proteomes" id="UP000000689"/>
    </source>
</evidence>
<dbReference type="GeneID" id="11497525"/>
<name>G0W7A0_NAUDC</name>
<dbReference type="GO" id="GO:0045252">
    <property type="term" value="C:oxoglutarate dehydrogenase complex"/>
    <property type="evidence" value="ECO:0007669"/>
    <property type="project" value="EnsemblFungi"/>
</dbReference>
<dbReference type="eggNOG" id="ENOG502S4IB">
    <property type="taxonomic scope" value="Eukaryota"/>
</dbReference>
<dbReference type="Proteomes" id="UP000000689">
    <property type="component" value="Chromosome 2"/>
</dbReference>
<comment type="subcellular location">
    <subcellularLocation>
        <location evidence="1">Mitochondrion</location>
    </subcellularLocation>
</comment>
<dbReference type="PANTHER" id="PTHR31601:SF2">
    <property type="entry name" value="ALPHA-KETOGLUTARATE DEHYDROGENASE COMPONENT 4"/>
    <property type="match status" value="1"/>
</dbReference>
<evidence type="ECO:0000256" key="3">
    <source>
        <dbReference type="ARBA" id="ARBA00043970"/>
    </source>
</evidence>
<dbReference type="KEGG" id="ndi:NDAI_0B06300"/>
<dbReference type="OrthoDB" id="2116030at2759"/>
<dbReference type="GO" id="GO:0006099">
    <property type="term" value="P:tricarboxylic acid cycle"/>
    <property type="evidence" value="ECO:0007669"/>
    <property type="project" value="EnsemblFungi"/>
</dbReference>
<evidence type="ECO:0000313" key="4">
    <source>
        <dbReference type="EMBL" id="CCD23661.1"/>
    </source>
</evidence>
<dbReference type="EMBL" id="HE580268">
    <property type="protein sequence ID" value="CCD23661.1"/>
    <property type="molecule type" value="Genomic_DNA"/>
</dbReference>
<protein>
    <recommendedName>
        <fullName evidence="6">37S ribosomal protein YMR-31, mitochondrial</fullName>
    </recommendedName>
</protein>
<keyword evidence="5" id="KW-1185">Reference proteome</keyword>
<evidence type="ECO:0000256" key="1">
    <source>
        <dbReference type="ARBA" id="ARBA00004173"/>
    </source>
</evidence>
<reference evidence="4 5" key="1">
    <citation type="journal article" date="2011" name="Proc. Natl. Acad. Sci. U.S.A.">
        <title>Evolutionary erosion of yeast sex chromosomes by mating-type switching accidents.</title>
        <authorList>
            <person name="Gordon J.L."/>
            <person name="Armisen D."/>
            <person name="Proux-Wera E."/>
            <person name="Oheigeartaigh S.S."/>
            <person name="Byrne K.P."/>
            <person name="Wolfe K.H."/>
        </authorList>
    </citation>
    <scope>NUCLEOTIDE SEQUENCE [LARGE SCALE GENOMIC DNA]</scope>
    <source>
        <strain evidence="5">ATCC 10597 / BCRC 20456 / CBS 421 / NBRC 0211 / NRRL Y-12639</strain>
    </source>
</reference>
<evidence type="ECO:0000256" key="2">
    <source>
        <dbReference type="ARBA" id="ARBA00023128"/>
    </source>
</evidence>
<dbReference type="OMA" id="AYEPMIK"/>
<dbReference type="AlphaFoldDB" id="G0W7A0"/>
<dbReference type="GO" id="GO:0006103">
    <property type="term" value="P:2-oxoglutarate metabolic process"/>
    <property type="evidence" value="ECO:0007669"/>
    <property type="project" value="EnsemblFungi"/>
</dbReference>
<dbReference type="PANTHER" id="PTHR31601">
    <property type="entry name" value="28S RIBOSOMAL PROTEIN S36, MITOCHONDRIAL"/>
    <property type="match status" value="1"/>
</dbReference>
<evidence type="ECO:0008006" key="6">
    <source>
        <dbReference type="Google" id="ProtNLM"/>
    </source>
</evidence>
<dbReference type="Pfam" id="PF10937">
    <property type="entry name" value="Kgd4-YMR31"/>
    <property type="match status" value="1"/>
</dbReference>
<sequence length="127" mass="14423">MKSSAVRLAKSYTPMIKFVGTKHPMIDHPNKIIPHPCTINNMLPGSQDCISVQEYLKNIKPFVVVPFKQTPKQTTKGSGRDDASRYVYFDRPLKDNEVSAISDLPERFRPRTIDEIEVEFINNGGVM</sequence>